<reference evidence="2 3" key="1">
    <citation type="submission" date="2022-12" db="EMBL/GenBank/DDBJ databases">
        <title>Chromosome-scale assembly of the Ensete ventricosum genome.</title>
        <authorList>
            <person name="Dussert Y."/>
            <person name="Stocks J."/>
            <person name="Wendawek A."/>
            <person name="Woldeyes F."/>
            <person name="Nichols R.A."/>
            <person name="Borrell J.S."/>
        </authorList>
    </citation>
    <scope>NUCLEOTIDE SEQUENCE [LARGE SCALE GENOMIC DNA]</scope>
    <source>
        <strain evidence="3">cv. Maze</strain>
        <tissue evidence="2">Seeds</tissue>
    </source>
</reference>
<sequence length="109" mass="12010">MLRCKSCAALDPTESLAVMTQNPTPPFKSLCGRSELEHWKGSTLRTGSGLGSARLARRRFPGPSVPHRTARAASPRRPRRCPRRRTFGSSNTGLMSGRIDVGPSQRHDR</sequence>
<keyword evidence="3" id="KW-1185">Reference proteome</keyword>
<feature type="region of interest" description="Disordered" evidence="1">
    <location>
        <begin position="57"/>
        <end position="109"/>
    </location>
</feature>
<proteinExistence type="predicted"/>
<accession>A0AAV8RN77</accession>
<feature type="compositionally biased region" description="Basic residues" evidence="1">
    <location>
        <begin position="68"/>
        <end position="86"/>
    </location>
</feature>
<dbReference type="EMBL" id="JAQQAF010000002">
    <property type="protein sequence ID" value="KAJ8504833.1"/>
    <property type="molecule type" value="Genomic_DNA"/>
</dbReference>
<evidence type="ECO:0000256" key="1">
    <source>
        <dbReference type="SAM" id="MobiDB-lite"/>
    </source>
</evidence>
<evidence type="ECO:0000313" key="2">
    <source>
        <dbReference type="EMBL" id="KAJ8504833.1"/>
    </source>
</evidence>
<gene>
    <name evidence="2" type="ORF">OPV22_005719</name>
</gene>
<dbReference type="Proteomes" id="UP001222027">
    <property type="component" value="Unassembled WGS sequence"/>
</dbReference>
<protein>
    <submittedName>
        <fullName evidence="2">Uncharacterized protein</fullName>
    </submittedName>
</protein>
<evidence type="ECO:0000313" key="3">
    <source>
        <dbReference type="Proteomes" id="UP001222027"/>
    </source>
</evidence>
<organism evidence="2 3">
    <name type="scientific">Ensete ventricosum</name>
    <name type="common">Abyssinian banana</name>
    <name type="synonym">Musa ensete</name>
    <dbReference type="NCBI Taxonomy" id="4639"/>
    <lineage>
        <taxon>Eukaryota</taxon>
        <taxon>Viridiplantae</taxon>
        <taxon>Streptophyta</taxon>
        <taxon>Embryophyta</taxon>
        <taxon>Tracheophyta</taxon>
        <taxon>Spermatophyta</taxon>
        <taxon>Magnoliopsida</taxon>
        <taxon>Liliopsida</taxon>
        <taxon>Zingiberales</taxon>
        <taxon>Musaceae</taxon>
        <taxon>Ensete</taxon>
    </lineage>
</organism>
<comment type="caution">
    <text evidence="2">The sequence shown here is derived from an EMBL/GenBank/DDBJ whole genome shotgun (WGS) entry which is preliminary data.</text>
</comment>
<dbReference type="AlphaFoldDB" id="A0AAV8RN77"/>
<name>A0AAV8RN77_ENSVE</name>